<dbReference type="InterPro" id="IPR002559">
    <property type="entry name" value="Transposase_11"/>
</dbReference>
<evidence type="ECO:0000313" key="3">
    <source>
        <dbReference type="Proteomes" id="UP000002630"/>
    </source>
</evidence>
<protein>
    <submittedName>
        <fullName evidence="2">EsV-1-155 (Partial)</fullName>
    </submittedName>
</protein>
<dbReference type="InParanoid" id="D8LP60"/>
<dbReference type="EMBL" id="FN648730">
    <property type="protein sequence ID" value="CBN80331.1"/>
    <property type="molecule type" value="Genomic_DNA"/>
</dbReference>
<dbReference type="Pfam" id="PF01609">
    <property type="entry name" value="DDE_Tnp_1"/>
    <property type="match status" value="1"/>
</dbReference>
<proteinExistence type="predicted"/>
<dbReference type="GO" id="GO:0004803">
    <property type="term" value="F:transposase activity"/>
    <property type="evidence" value="ECO:0007669"/>
    <property type="project" value="InterPro"/>
</dbReference>
<evidence type="ECO:0000313" key="2">
    <source>
        <dbReference type="EMBL" id="CBN80331.1"/>
    </source>
</evidence>
<feature type="domain" description="Transposase IS4-like" evidence="1">
    <location>
        <begin position="86"/>
        <end position="280"/>
    </location>
</feature>
<dbReference type="Proteomes" id="UP000002630">
    <property type="component" value="Linkage Group LG16"/>
</dbReference>
<keyword evidence="3" id="KW-1185">Reference proteome</keyword>
<dbReference type="PANTHER" id="PTHR33258:SF1">
    <property type="entry name" value="TRANSPOSASE INSL FOR INSERTION SEQUENCE ELEMENT IS186A-RELATED"/>
    <property type="match status" value="1"/>
</dbReference>
<evidence type="ECO:0000259" key="1">
    <source>
        <dbReference type="Pfam" id="PF01609"/>
    </source>
</evidence>
<dbReference type="PANTHER" id="PTHR33258">
    <property type="entry name" value="TRANSPOSASE INSL FOR INSERTION SEQUENCE ELEMENT IS186A-RELATED"/>
    <property type="match status" value="1"/>
</dbReference>
<dbReference type="SUPFAM" id="SSF53098">
    <property type="entry name" value="Ribonuclease H-like"/>
    <property type="match status" value="1"/>
</dbReference>
<dbReference type="AlphaFoldDB" id="D8LP60"/>
<gene>
    <name evidence="2" type="ORF">Esi_0052_0286</name>
</gene>
<dbReference type="InterPro" id="IPR012337">
    <property type="entry name" value="RNaseH-like_sf"/>
</dbReference>
<feature type="non-terminal residue" evidence="2">
    <location>
        <position position="367"/>
    </location>
</feature>
<name>D8LP60_ECTSI</name>
<accession>D8LP60</accession>
<reference evidence="2 3" key="1">
    <citation type="journal article" date="2010" name="Nature">
        <title>The Ectocarpus genome and the independent evolution of multicellularity in brown algae.</title>
        <authorList>
            <person name="Cock J.M."/>
            <person name="Sterck L."/>
            <person name="Rouze P."/>
            <person name="Scornet D."/>
            <person name="Allen A.E."/>
            <person name="Amoutzias G."/>
            <person name="Anthouard V."/>
            <person name="Artiguenave F."/>
            <person name="Aury J.M."/>
            <person name="Badger J.H."/>
            <person name="Beszteri B."/>
            <person name="Billiau K."/>
            <person name="Bonnet E."/>
            <person name="Bothwell J.H."/>
            <person name="Bowler C."/>
            <person name="Boyen C."/>
            <person name="Brownlee C."/>
            <person name="Carrano C.J."/>
            <person name="Charrier B."/>
            <person name="Cho G.Y."/>
            <person name="Coelho S.M."/>
            <person name="Collen J."/>
            <person name="Corre E."/>
            <person name="Da Silva C."/>
            <person name="Delage L."/>
            <person name="Delaroque N."/>
            <person name="Dittami S.M."/>
            <person name="Doulbeau S."/>
            <person name="Elias M."/>
            <person name="Farnham G."/>
            <person name="Gachon C.M."/>
            <person name="Gschloessl B."/>
            <person name="Heesch S."/>
            <person name="Jabbari K."/>
            <person name="Jubin C."/>
            <person name="Kawai H."/>
            <person name="Kimura K."/>
            <person name="Kloareg B."/>
            <person name="Kupper F.C."/>
            <person name="Lang D."/>
            <person name="Le Bail A."/>
            <person name="Leblanc C."/>
            <person name="Lerouge P."/>
            <person name="Lohr M."/>
            <person name="Lopez P.J."/>
            <person name="Martens C."/>
            <person name="Maumus F."/>
            <person name="Michel G."/>
            <person name="Miranda-Saavedra D."/>
            <person name="Morales J."/>
            <person name="Moreau H."/>
            <person name="Motomura T."/>
            <person name="Nagasato C."/>
            <person name="Napoli C.A."/>
            <person name="Nelson D.R."/>
            <person name="Nyvall-Collen P."/>
            <person name="Peters A.F."/>
            <person name="Pommier C."/>
            <person name="Potin P."/>
            <person name="Poulain J."/>
            <person name="Quesneville H."/>
            <person name="Read B."/>
            <person name="Rensing S.A."/>
            <person name="Ritter A."/>
            <person name="Rousvoal S."/>
            <person name="Samanta M."/>
            <person name="Samson G."/>
            <person name="Schroeder D.C."/>
            <person name="Segurens B."/>
            <person name="Strittmatter M."/>
            <person name="Tonon T."/>
            <person name="Tregear J.W."/>
            <person name="Valentin K."/>
            <person name="von Dassow P."/>
            <person name="Yamagishi T."/>
            <person name="Van de Peer Y."/>
            <person name="Wincker P."/>
        </authorList>
    </citation>
    <scope>NUCLEOTIDE SEQUENCE [LARGE SCALE GENOMIC DNA]</scope>
    <source>
        <strain evidence="3">Ec32 / CCAP1310/4</strain>
    </source>
</reference>
<dbReference type="EMBL" id="FN649741">
    <property type="protein sequence ID" value="CBN80331.1"/>
    <property type="molecule type" value="Genomic_DNA"/>
</dbReference>
<dbReference type="GO" id="GO:0003677">
    <property type="term" value="F:DNA binding"/>
    <property type="evidence" value="ECO:0007669"/>
    <property type="project" value="InterPro"/>
</dbReference>
<organism evidence="2 3">
    <name type="scientific">Ectocarpus siliculosus</name>
    <name type="common">Brown alga</name>
    <name type="synonym">Conferva siliculosa</name>
    <dbReference type="NCBI Taxonomy" id="2880"/>
    <lineage>
        <taxon>Eukaryota</taxon>
        <taxon>Sar</taxon>
        <taxon>Stramenopiles</taxon>
        <taxon>Ochrophyta</taxon>
        <taxon>PX clade</taxon>
        <taxon>Phaeophyceae</taxon>
        <taxon>Ectocarpales</taxon>
        <taxon>Ectocarpaceae</taxon>
        <taxon>Ectocarpus</taxon>
    </lineage>
</organism>
<dbReference type="GO" id="GO:0006313">
    <property type="term" value="P:DNA transposition"/>
    <property type="evidence" value="ECO:0007669"/>
    <property type="project" value="InterPro"/>
</dbReference>
<dbReference type="OrthoDB" id="10352465at2759"/>
<sequence length="367" mass="42505">MTKPMSPEIYDAFKKCDGQWMQRRRKLDTSSLFYTLTKCCIQERGVAHILRMENEQYSSQAIHSARKKLPPGAFKEVNRFLQRGPHEPRVFAVDGSKVHVHPSFIGAGYVTRTNNKPVPRPAKRPLVMLSSMVDVKTKACVDFELTKHFNERKAATEMLRCVRKGDTLVFDRGYYSKNLLRSVHDSHAFGVWRLKINAFKGTRPFFNSCHTEATCLILGVRARLLKYFISGKTYVCLTNDLSLSRRDIKVMYASRWRVEESLKRLKSNLKLEKAHAKTPALYIQEVEARVLLDTITLRLQKSIKEPSYIYTLDTYVTHILNNVKRVSNPVKLSAHCETNVLSKKRSRFHGRIYDHHRHGPFFSDELT</sequence>